<feature type="domain" description="UreE urease accessory N-terminal" evidence="6">
    <location>
        <begin position="14"/>
        <end position="77"/>
    </location>
</feature>
<dbReference type="Pfam" id="PF05194">
    <property type="entry name" value="UreE_C"/>
    <property type="match status" value="1"/>
</dbReference>
<sequence length="157" mass="16857">MDVLTKEKPEDLGVAGAVLESGHGRAVAGRVVLDYEGRCLRRKRLVTDAGAGFLVDLPQAVSLPDGAAFALADGRAVEVIEAREQVLVIEGDLPRLAWHIGNRHCPCELHGDHLVIRADPVLEAMLAQLGARITRSFAPFRPEGGAYGHGRTFGHSH</sequence>
<evidence type="ECO:0000259" key="6">
    <source>
        <dbReference type="SMART" id="SM00988"/>
    </source>
</evidence>
<dbReference type="Proteomes" id="UP000234530">
    <property type="component" value="Chromosome"/>
</dbReference>
<evidence type="ECO:0000313" key="7">
    <source>
        <dbReference type="EMBL" id="AUH63373.1"/>
    </source>
</evidence>
<reference evidence="7 8" key="1">
    <citation type="journal article" date="2013" name="Antonie Van Leeuwenhoek">
        <title>Paracoccus zhejiangensis sp. nov., isolated from activated sludge in wastewater-treatment system.</title>
        <authorList>
            <person name="Wu Z.G."/>
            <person name="Zhang D.F."/>
            <person name="Liu Y.L."/>
            <person name="Wang F."/>
            <person name="Jiang X."/>
            <person name="Li C."/>
            <person name="Li S.P."/>
            <person name="Hong Q."/>
            <person name="Li W.J."/>
        </authorList>
    </citation>
    <scope>NUCLEOTIDE SEQUENCE [LARGE SCALE GENOMIC DNA]</scope>
    <source>
        <strain evidence="7 8">J6</strain>
    </source>
</reference>
<dbReference type="RefSeq" id="WP_101751415.1">
    <property type="nucleotide sequence ID" value="NZ_CP025430.1"/>
</dbReference>
<organism evidence="7 8">
    <name type="scientific">Paracoccus zhejiangensis</name>
    <dbReference type="NCBI Taxonomy" id="1077935"/>
    <lineage>
        <taxon>Bacteria</taxon>
        <taxon>Pseudomonadati</taxon>
        <taxon>Pseudomonadota</taxon>
        <taxon>Alphaproteobacteria</taxon>
        <taxon>Rhodobacterales</taxon>
        <taxon>Paracoccaceae</taxon>
        <taxon>Paracoccus</taxon>
    </lineage>
</organism>
<evidence type="ECO:0000256" key="2">
    <source>
        <dbReference type="ARBA" id="ARBA00022490"/>
    </source>
</evidence>
<evidence type="ECO:0000256" key="5">
    <source>
        <dbReference type="HAMAP-Rule" id="MF_00822"/>
    </source>
</evidence>
<dbReference type="InterPro" id="IPR004029">
    <property type="entry name" value="UreE_N"/>
</dbReference>
<dbReference type="EMBL" id="CP025430">
    <property type="protein sequence ID" value="AUH63373.1"/>
    <property type="molecule type" value="Genomic_DNA"/>
</dbReference>
<evidence type="ECO:0000256" key="4">
    <source>
        <dbReference type="ARBA" id="ARBA00023186"/>
    </source>
</evidence>
<comment type="similarity">
    <text evidence="5">Belongs to the UreE family.</text>
</comment>
<dbReference type="InterPro" id="IPR007864">
    <property type="entry name" value="UreE_C_dom"/>
</dbReference>
<dbReference type="GO" id="GO:0051082">
    <property type="term" value="F:unfolded protein binding"/>
    <property type="evidence" value="ECO:0007669"/>
    <property type="project" value="UniProtKB-UniRule"/>
</dbReference>
<dbReference type="PIRSF" id="PIRSF036402">
    <property type="entry name" value="Ureas_acces_UreE"/>
    <property type="match status" value="1"/>
</dbReference>
<gene>
    <name evidence="5" type="primary">ureE</name>
    <name evidence="7" type="ORF">CX676_03705</name>
</gene>
<dbReference type="Pfam" id="PF02814">
    <property type="entry name" value="UreE_N"/>
    <property type="match status" value="1"/>
</dbReference>
<dbReference type="InterPro" id="IPR012406">
    <property type="entry name" value="UreE"/>
</dbReference>
<name>A0A2H5EVR9_9RHOB</name>
<evidence type="ECO:0000256" key="3">
    <source>
        <dbReference type="ARBA" id="ARBA00022596"/>
    </source>
</evidence>
<dbReference type="KEGG" id="pzh:CX676_03705"/>
<keyword evidence="2 5" id="KW-0963">Cytoplasm</keyword>
<dbReference type="GO" id="GO:0005737">
    <property type="term" value="C:cytoplasm"/>
    <property type="evidence" value="ECO:0007669"/>
    <property type="project" value="UniProtKB-SubCell"/>
</dbReference>
<dbReference type="GO" id="GO:0006457">
    <property type="term" value="P:protein folding"/>
    <property type="evidence" value="ECO:0007669"/>
    <property type="project" value="InterPro"/>
</dbReference>
<evidence type="ECO:0000256" key="1">
    <source>
        <dbReference type="ARBA" id="ARBA00004496"/>
    </source>
</evidence>
<proteinExistence type="inferred from homology"/>
<dbReference type="SUPFAM" id="SSF69737">
    <property type="entry name" value="Urease metallochaperone UreE, C-terminal domain"/>
    <property type="match status" value="1"/>
</dbReference>
<dbReference type="SUPFAM" id="SSF69287">
    <property type="entry name" value="Urease metallochaperone UreE, N-terminal domain"/>
    <property type="match status" value="1"/>
</dbReference>
<dbReference type="GO" id="GO:0065003">
    <property type="term" value="P:protein-containing complex assembly"/>
    <property type="evidence" value="ECO:0007669"/>
    <property type="project" value="InterPro"/>
</dbReference>
<keyword evidence="3 5" id="KW-0533">Nickel</keyword>
<dbReference type="GO" id="GO:0016151">
    <property type="term" value="F:nickel cation binding"/>
    <property type="evidence" value="ECO:0007669"/>
    <property type="project" value="UniProtKB-UniRule"/>
</dbReference>
<dbReference type="InterPro" id="IPR036118">
    <property type="entry name" value="UreE_N_sf"/>
</dbReference>
<dbReference type="Gene3D" id="3.30.70.790">
    <property type="entry name" value="UreE, C-terminal domain"/>
    <property type="match status" value="1"/>
</dbReference>
<protein>
    <recommendedName>
        <fullName evidence="5">Urease accessory protein UreE</fullName>
    </recommendedName>
</protein>
<keyword evidence="4 5" id="KW-0143">Chaperone</keyword>
<evidence type="ECO:0000313" key="8">
    <source>
        <dbReference type="Proteomes" id="UP000234530"/>
    </source>
</evidence>
<dbReference type="SMART" id="SM00988">
    <property type="entry name" value="UreE_N"/>
    <property type="match status" value="1"/>
</dbReference>
<accession>A0A2H5EVR9</accession>
<dbReference type="HAMAP" id="MF_00822">
    <property type="entry name" value="UreE"/>
    <property type="match status" value="1"/>
</dbReference>
<keyword evidence="8" id="KW-1185">Reference proteome</keyword>
<dbReference type="OrthoDB" id="9802215at2"/>
<dbReference type="AlphaFoldDB" id="A0A2H5EVR9"/>
<dbReference type="GO" id="GO:0019627">
    <property type="term" value="P:urea metabolic process"/>
    <property type="evidence" value="ECO:0007669"/>
    <property type="project" value="InterPro"/>
</dbReference>
<dbReference type="CDD" id="cd00571">
    <property type="entry name" value="UreE"/>
    <property type="match status" value="1"/>
</dbReference>
<dbReference type="Gene3D" id="2.60.260.20">
    <property type="entry name" value="Urease metallochaperone UreE, N-terminal domain"/>
    <property type="match status" value="1"/>
</dbReference>
<comment type="subcellular location">
    <subcellularLocation>
        <location evidence="1 5">Cytoplasm</location>
    </subcellularLocation>
</comment>
<comment type="function">
    <text evidence="5">Involved in urease metallocenter assembly. Binds nickel. Probably functions as a nickel donor during metallocenter assembly.</text>
</comment>